<evidence type="ECO:0000259" key="2">
    <source>
        <dbReference type="Pfam" id="PF05373"/>
    </source>
</evidence>
<dbReference type="InterPro" id="IPR008035">
    <property type="entry name" value="Pro_3_hydrox_C"/>
</dbReference>
<feature type="domain" description="Aspartyl/asparaginy/proline hydroxylase" evidence="1">
    <location>
        <begin position="26"/>
        <end position="173"/>
    </location>
</feature>
<protein>
    <recommendedName>
        <fullName evidence="5">L-proline cis-4-hydroxylase</fullName>
    </recommendedName>
</protein>
<dbReference type="EMBL" id="JAAKZZ010000076">
    <property type="protein sequence ID" value="NGO68762.1"/>
    <property type="molecule type" value="Genomic_DNA"/>
</dbReference>
<keyword evidence="4" id="KW-1185">Reference proteome</keyword>
<evidence type="ECO:0000259" key="1">
    <source>
        <dbReference type="Pfam" id="PF05118"/>
    </source>
</evidence>
<evidence type="ECO:0000313" key="3">
    <source>
        <dbReference type="EMBL" id="NGO68762.1"/>
    </source>
</evidence>
<dbReference type="Gene3D" id="1.10.1720.10">
    <property type="entry name" value="L-proline 3-hydroxylase, C-terminal domain"/>
    <property type="match status" value="1"/>
</dbReference>
<dbReference type="InterPro" id="IPR027443">
    <property type="entry name" value="IPNS-like_sf"/>
</dbReference>
<accession>A0A6G4WV84</accession>
<proteinExistence type="predicted"/>
<name>A0A6G4WV84_9ACTN</name>
<reference evidence="3 4" key="1">
    <citation type="submission" date="2020-02" db="EMBL/GenBank/DDBJ databases">
        <title>Whole-genome analyses of novel actinobacteria.</title>
        <authorList>
            <person name="Sahin N."/>
            <person name="Tatar D."/>
        </authorList>
    </citation>
    <scope>NUCLEOTIDE SEQUENCE [LARGE SCALE GENOMIC DNA]</scope>
    <source>
        <strain evidence="3 4">SB3404</strain>
    </source>
</reference>
<evidence type="ECO:0000313" key="4">
    <source>
        <dbReference type="Proteomes" id="UP000477722"/>
    </source>
</evidence>
<dbReference type="Pfam" id="PF05373">
    <property type="entry name" value="Pro_3_hydrox_C"/>
    <property type="match status" value="1"/>
</dbReference>
<dbReference type="GO" id="GO:0016706">
    <property type="term" value="F:2-oxoglutarate-dependent dioxygenase activity"/>
    <property type="evidence" value="ECO:0007669"/>
    <property type="project" value="InterPro"/>
</dbReference>
<dbReference type="Gene3D" id="2.60.120.330">
    <property type="entry name" value="B-lactam Antibiotic, Isopenicillin N Synthase, Chain"/>
    <property type="match status" value="1"/>
</dbReference>
<comment type="caution">
    <text evidence="3">The sequence shown here is derived from an EMBL/GenBank/DDBJ whole genome shotgun (WGS) entry which is preliminary data.</text>
</comment>
<sequence>MPRTHRITQLELDTALLAEDLRQAELFRHNETYDEFAIGTWRHCTLWNRTGDLRDSVLETFAGGGVPTEYEQHLPYVSGLVRERFVIERLKFGKFIILGPGSVLVPHRDYLELDSSFVRIHVPLQTDENCFSSQEDTVYQMRLGEVWFLDASQTHSAASFSGSPRIHLILDFEAGELQDCLRWPVPAETEQAIPESHIVRRREPRRGEREAFLALSGVVDEVNYRDVMAMIIKRFYVARIPVRETFAWLRDIIAASGHEKLLATVTAAEEEFLVRR</sequence>
<dbReference type="InterPro" id="IPR007803">
    <property type="entry name" value="Asp/Arg/Pro-Hydrxlase"/>
</dbReference>
<gene>
    <name evidence="3" type="ORF">G5C65_10430</name>
</gene>
<dbReference type="RefSeq" id="WP_165298462.1">
    <property type="nucleotide sequence ID" value="NZ_JAAKZZ010000076.1"/>
</dbReference>
<feature type="domain" description="L-proline 3-hydroxylase C-terminal" evidence="2">
    <location>
        <begin position="197"/>
        <end position="274"/>
    </location>
</feature>
<organism evidence="3 4">
    <name type="scientific">Streptomyces boncukensis</name>
    <dbReference type="NCBI Taxonomy" id="2711219"/>
    <lineage>
        <taxon>Bacteria</taxon>
        <taxon>Bacillati</taxon>
        <taxon>Actinomycetota</taxon>
        <taxon>Actinomycetes</taxon>
        <taxon>Kitasatosporales</taxon>
        <taxon>Streptomycetaceae</taxon>
        <taxon>Streptomyces</taxon>
    </lineage>
</organism>
<dbReference type="InterPro" id="IPR037037">
    <property type="entry name" value="Pro_3_hydrox_C_sf"/>
</dbReference>
<evidence type="ECO:0008006" key="5">
    <source>
        <dbReference type="Google" id="ProtNLM"/>
    </source>
</evidence>
<dbReference type="Pfam" id="PF05118">
    <property type="entry name" value="Asp_Arg_Hydrox"/>
    <property type="match status" value="1"/>
</dbReference>
<dbReference type="SUPFAM" id="SSF51197">
    <property type="entry name" value="Clavaminate synthase-like"/>
    <property type="match status" value="1"/>
</dbReference>
<dbReference type="AlphaFoldDB" id="A0A6G4WV84"/>
<dbReference type="Proteomes" id="UP000477722">
    <property type="component" value="Unassembled WGS sequence"/>
</dbReference>